<accession>A0A6A4FJV0</accession>
<keyword evidence="2" id="KW-1185">Reference proteome</keyword>
<gene>
    <name evidence="1" type="ORF">PR003_g5310</name>
</gene>
<dbReference type="Proteomes" id="UP000434957">
    <property type="component" value="Unassembled WGS sequence"/>
</dbReference>
<dbReference type="AlphaFoldDB" id="A0A6A4FJV0"/>
<organism evidence="1 2">
    <name type="scientific">Phytophthora rubi</name>
    <dbReference type="NCBI Taxonomy" id="129364"/>
    <lineage>
        <taxon>Eukaryota</taxon>
        <taxon>Sar</taxon>
        <taxon>Stramenopiles</taxon>
        <taxon>Oomycota</taxon>
        <taxon>Peronosporomycetes</taxon>
        <taxon>Peronosporales</taxon>
        <taxon>Peronosporaceae</taxon>
        <taxon>Phytophthora</taxon>
    </lineage>
</organism>
<reference evidence="1 2" key="1">
    <citation type="submission" date="2018-08" db="EMBL/GenBank/DDBJ databases">
        <title>Genomic investigation of the strawberry pathogen Phytophthora fragariae indicates pathogenicity is determined by transcriptional variation in three key races.</title>
        <authorList>
            <person name="Adams T.M."/>
            <person name="Armitage A.D."/>
            <person name="Sobczyk M.K."/>
            <person name="Bates H.J."/>
            <person name="Dunwell J.M."/>
            <person name="Nellist C.F."/>
            <person name="Harrison R.J."/>
        </authorList>
    </citation>
    <scope>NUCLEOTIDE SEQUENCE [LARGE SCALE GENOMIC DNA]</scope>
    <source>
        <strain evidence="1 2">SCRP333</strain>
    </source>
</reference>
<evidence type="ECO:0000313" key="2">
    <source>
        <dbReference type="Proteomes" id="UP000434957"/>
    </source>
</evidence>
<dbReference type="EMBL" id="QXFT01000218">
    <property type="protein sequence ID" value="KAE9350571.1"/>
    <property type="molecule type" value="Genomic_DNA"/>
</dbReference>
<proteinExistence type="predicted"/>
<evidence type="ECO:0000313" key="1">
    <source>
        <dbReference type="EMBL" id="KAE9350571.1"/>
    </source>
</evidence>
<name>A0A6A4FJV0_9STRA</name>
<comment type="caution">
    <text evidence="1">The sequence shown here is derived from an EMBL/GenBank/DDBJ whole genome shotgun (WGS) entry which is preliminary data.</text>
</comment>
<sequence>MNMSYYSVVISDHSSLVCSFVLPWGKYPYFRHFQINMAKSRFATLEAEYLGYW</sequence>
<protein>
    <submittedName>
        <fullName evidence="1">Uncharacterized protein</fullName>
    </submittedName>
</protein>